<organism evidence="1 2">
    <name type="scientific">Zingiber officinale</name>
    <name type="common">Ginger</name>
    <name type="synonym">Amomum zingiber</name>
    <dbReference type="NCBI Taxonomy" id="94328"/>
    <lineage>
        <taxon>Eukaryota</taxon>
        <taxon>Viridiplantae</taxon>
        <taxon>Streptophyta</taxon>
        <taxon>Embryophyta</taxon>
        <taxon>Tracheophyta</taxon>
        <taxon>Spermatophyta</taxon>
        <taxon>Magnoliopsida</taxon>
        <taxon>Liliopsida</taxon>
        <taxon>Zingiberales</taxon>
        <taxon>Zingiberaceae</taxon>
        <taxon>Zingiber</taxon>
    </lineage>
</organism>
<proteinExistence type="predicted"/>
<dbReference type="AlphaFoldDB" id="A0A8J5GIH3"/>
<name>A0A8J5GIH3_ZINOF</name>
<dbReference type="EMBL" id="JACMSC010000009">
    <property type="protein sequence ID" value="KAG6506716.1"/>
    <property type="molecule type" value="Genomic_DNA"/>
</dbReference>
<reference evidence="1 2" key="1">
    <citation type="submission" date="2020-08" db="EMBL/GenBank/DDBJ databases">
        <title>Plant Genome Project.</title>
        <authorList>
            <person name="Zhang R.-G."/>
        </authorList>
    </citation>
    <scope>NUCLEOTIDE SEQUENCE [LARGE SCALE GENOMIC DNA]</scope>
    <source>
        <tissue evidence="1">Rhizome</tissue>
    </source>
</reference>
<comment type="caution">
    <text evidence="1">The sequence shown here is derived from an EMBL/GenBank/DDBJ whole genome shotgun (WGS) entry which is preliminary data.</text>
</comment>
<evidence type="ECO:0000313" key="2">
    <source>
        <dbReference type="Proteomes" id="UP000734854"/>
    </source>
</evidence>
<accession>A0A8J5GIH3</accession>
<keyword evidence="2" id="KW-1185">Reference proteome</keyword>
<sequence length="173" mass="19170">MATRKGFNVPKLDTANIPSTSTISSMEIPLPYLTIPPGLSPTAFFESPALFSNISIHSGRCFVPVSSRQSFLINISSRSSLCNCLLPEAHKITAVQHDPDSQSEDGEKQRLRSAFSCLFSISMRQRQFCTSSLLLTSPSRGCLSLPELRSGTIALKDYRKLLELVYDEQFDSF</sequence>
<dbReference type="Proteomes" id="UP000734854">
    <property type="component" value="Unassembled WGS sequence"/>
</dbReference>
<evidence type="ECO:0000313" key="1">
    <source>
        <dbReference type="EMBL" id="KAG6506716.1"/>
    </source>
</evidence>
<gene>
    <name evidence="1" type="ORF">ZIOFF_032043</name>
</gene>
<protein>
    <submittedName>
        <fullName evidence="1">Uncharacterized protein</fullName>
    </submittedName>
</protein>